<dbReference type="SUPFAM" id="SSF53223">
    <property type="entry name" value="Aminoacid dehydrogenase-like, N-terminal domain"/>
    <property type="match status" value="1"/>
</dbReference>
<evidence type="ECO:0000256" key="1">
    <source>
        <dbReference type="ARBA" id="ARBA00004777"/>
    </source>
</evidence>
<dbReference type="HAMAP" id="MF_01576">
    <property type="entry name" value="THF_DHG_CYH"/>
    <property type="match status" value="1"/>
</dbReference>
<dbReference type="GO" id="GO:0035999">
    <property type="term" value="P:tetrahydrofolate interconversion"/>
    <property type="evidence" value="ECO:0007669"/>
    <property type="project" value="UniProtKB-UniRule"/>
</dbReference>
<dbReference type="Pfam" id="PF00763">
    <property type="entry name" value="THF_DHG_CYH"/>
    <property type="match status" value="1"/>
</dbReference>
<keyword evidence="3 12" id="KW-0554">One-carbon metabolism</keyword>
<evidence type="ECO:0000256" key="2">
    <source>
        <dbReference type="ARBA" id="ARBA00011738"/>
    </source>
</evidence>
<dbReference type="CDD" id="cd01080">
    <property type="entry name" value="NAD_bind_m-THF_DH_Cyclohyd"/>
    <property type="match status" value="1"/>
</dbReference>
<dbReference type="FunFam" id="3.40.50.720:FF:000094">
    <property type="entry name" value="Bifunctional protein FolD"/>
    <property type="match status" value="1"/>
</dbReference>
<proteinExistence type="inferred from homology"/>
<dbReference type="PANTHER" id="PTHR48099:SF5">
    <property type="entry name" value="C-1-TETRAHYDROFOLATE SYNTHASE, CYTOPLASMIC"/>
    <property type="match status" value="1"/>
</dbReference>
<dbReference type="FunFam" id="3.40.50.10860:FF:000005">
    <property type="entry name" value="C-1-tetrahydrofolate synthase, cytoplasmic, putative"/>
    <property type="match status" value="1"/>
</dbReference>
<dbReference type="SUPFAM" id="SSF51735">
    <property type="entry name" value="NAD(P)-binding Rossmann-fold domains"/>
    <property type="match status" value="1"/>
</dbReference>
<keyword evidence="9 12" id="KW-0368">Histidine biosynthesis</keyword>
<dbReference type="InterPro" id="IPR046346">
    <property type="entry name" value="Aminoacid_DH-like_N_sf"/>
</dbReference>
<dbReference type="Gene3D" id="3.40.50.720">
    <property type="entry name" value="NAD(P)-binding Rossmann-like Domain"/>
    <property type="match status" value="1"/>
</dbReference>
<dbReference type="InterPro" id="IPR000672">
    <property type="entry name" value="THF_DH/CycHdrlase"/>
</dbReference>
<comment type="similarity">
    <text evidence="12">Belongs to the tetrahydrofolate dehydrogenase/cyclohydrolase family.</text>
</comment>
<dbReference type="Pfam" id="PF02882">
    <property type="entry name" value="THF_DHG_CYH_C"/>
    <property type="match status" value="1"/>
</dbReference>
<keyword evidence="11 12" id="KW-0511">Multifunctional enzyme</keyword>
<dbReference type="AlphaFoldDB" id="A0A7V0I9L1"/>
<evidence type="ECO:0000256" key="11">
    <source>
        <dbReference type="ARBA" id="ARBA00023268"/>
    </source>
</evidence>
<comment type="subunit">
    <text evidence="2 12">Homodimer.</text>
</comment>
<protein>
    <recommendedName>
        <fullName evidence="12">Bifunctional protein FolD</fullName>
    </recommendedName>
    <domain>
        <recommendedName>
            <fullName evidence="12">Methylenetetrahydrofolate dehydrogenase</fullName>
            <ecNumber evidence="12">1.5.1.5</ecNumber>
        </recommendedName>
    </domain>
    <domain>
        <recommendedName>
            <fullName evidence="12">Methenyltetrahydrofolate cyclohydrolase</fullName>
            <ecNumber evidence="12">3.5.4.9</ecNumber>
        </recommendedName>
    </domain>
</protein>
<dbReference type="PROSITE" id="PS00767">
    <property type="entry name" value="THF_DHG_CYH_2"/>
    <property type="match status" value="1"/>
</dbReference>
<evidence type="ECO:0000256" key="9">
    <source>
        <dbReference type="ARBA" id="ARBA00023102"/>
    </source>
</evidence>
<evidence type="ECO:0000259" key="13">
    <source>
        <dbReference type="Pfam" id="PF00763"/>
    </source>
</evidence>
<comment type="catalytic activity">
    <reaction evidence="12">
        <text>(6R)-5,10-methenyltetrahydrofolate + H2O = (6R)-10-formyltetrahydrofolate + H(+)</text>
        <dbReference type="Rhea" id="RHEA:23700"/>
        <dbReference type="ChEBI" id="CHEBI:15377"/>
        <dbReference type="ChEBI" id="CHEBI:15378"/>
        <dbReference type="ChEBI" id="CHEBI:57455"/>
        <dbReference type="ChEBI" id="CHEBI:195366"/>
        <dbReference type="EC" id="3.5.4.9"/>
    </reaction>
</comment>
<evidence type="ECO:0000256" key="3">
    <source>
        <dbReference type="ARBA" id="ARBA00022563"/>
    </source>
</evidence>
<comment type="pathway">
    <text evidence="1 12">One-carbon metabolism; tetrahydrofolate interconversion.</text>
</comment>
<evidence type="ECO:0000313" key="15">
    <source>
        <dbReference type="EMBL" id="HDD35214.1"/>
    </source>
</evidence>
<reference evidence="15" key="1">
    <citation type="journal article" date="2020" name="mSystems">
        <title>Genome- and Community-Level Interaction Insights into Carbon Utilization and Element Cycling Functions of Hydrothermarchaeota in Hydrothermal Sediment.</title>
        <authorList>
            <person name="Zhou Z."/>
            <person name="Liu Y."/>
            <person name="Xu W."/>
            <person name="Pan J."/>
            <person name="Luo Z.H."/>
            <person name="Li M."/>
        </authorList>
    </citation>
    <scope>NUCLEOTIDE SEQUENCE [LARGE SCALE GENOMIC DNA]</scope>
    <source>
        <strain evidence="15">HyVt-113</strain>
    </source>
</reference>
<dbReference type="GO" id="GO:0006164">
    <property type="term" value="P:purine nucleotide biosynthetic process"/>
    <property type="evidence" value="ECO:0007669"/>
    <property type="project" value="UniProtKB-KW"/>
</dbReference>
<dbReference type="GO" id="GO:0004477">
    <property type="term" value="F:methenyltetrahydrofolate cyclohydrolase activity"/>
    <property type="evidence" value="ECO:0007669"/>
    <property type="project" value="UniProtKB-UniRule"/>
</dbReference>
<dbReference type="InterPro" id="IPR020631">
    <property type="entry name" value="THF_DH/CycHdrlase_NAD-bd_dom"/>
</dbReference>
<sequence>MAIILSGKEISLKIRQELAEEVKGLKERFKRPPCLGVVWVGEHPASATYVRAKERACKETGIDFKLYHLSKDTNQDMLCQLVKQLNSEETVDAFLVQLPLPSTISEDVIIETITPEKDADGFHPYNLGRLLIGKPSFIPCTPAGIWELLCRSKIETKSKEIVIIGRSNIVGKPLAILLMQKGIGNATVTVCHTATRDLKFHTARADILIVAAGQPRFVKKDMVKEGAIIIDVGIHHTETGLCGDVDFDDVFKKVRAITPVPGGVGPMTVAMLLKNTILAYKKRMLLM</sequence>
<evidence type="ECO:0000256" key="8">
    <source>
        <dbReference type="ARBA" id="ARBA00023002"/>
    </source>
</evidence>
<evidence type="ECO:0000256" key="7">
    <source>
        <dbReference type="ARBA" id="ARBA00022857"/>
    </source>
</evidence>
<dbReference type="GO" id="GO:0005829">
    <property type="term" value="C:cytosol"/>
    <property type="evidence" value="ECO:0007669"/>
    <property type="project" value="TreeGrafter"/>
</dbReference>
<dbReference type="GO" id="GO:0000105">
    <property type="term" value="P:L-histidine biosynthetic process"/>
    <property type="evidence" value="ECO:0007669"/>
    <property type="project" value="UniProtKB-KW"/>
</dbReference>
<dbReference type="InterPro" id="IPR036291">
    <property type="entry name" value="NAD(P)-bd_dom_sf"/>
</dbReference>
<keyword evidence="7 12" id="KW-0521">NADP</keyword>
<evidence type="ECO:0000256" key="6">
    <source>
        <dbReference type="ARBA" id="ARBA00022801"/>
    </source>
</evidence>
<keyword evidence="6 12" id="KW-0378">Hydrolase</keyword>
<evidence type="ECO:0000256" key="5">
    <source>
        <dbReference type="ARBA" id="ARBA00022755"/>
    </source>
</evidence>
<evidence type="ECO:0000256" key="10">
    <source>
        <dbReference type="ARBA" id="ARBA00023167"/>
    </source>
</evidence>
<dbReference type="Gene3D" id="3.40.50.10860">
    <property type="entry name" value="Leucine Dehydrogenase, chain A, domain 1"/>
    <property type="match status" value="1"/>
</dbReference>
<keyword evidence="10 12" id="KW-0486">Methionine biosynthesis</keyword>
<dbReference type="GO" id="GO:0004488">
    <property type="term" value="F:methylenetetrahydrofolate dehydrogenase (NADP+) activity"/>
    <property type="evidence" value="ECO:0007669"/>
    <property type="project" value="UniProtKB-UniRule"/>
</dbReference>
<gene>
    <name evidence="12 15" type="primary">folD</name>
    <name evidence="15" type="ORF">ENF30_00260</name>
</gene>
<dbReference type="InterPro" id="IPR020630">
    <property type="entry name" value="THF_DH/CycHdrlase_cat_dom"/>
</dbReference>
<dbReference type="PRINTS" id="PR00085">
    <property type="entry name" value="THFDHDRGNASE"/>
</dbReference>
<comment type="caution">
    <text evidence="15">The sequence shown here is derived from an EMBL/GenBank/DDBJ whole genome shotgun (WGS) entry which is preliminary data.</text>
</comment>
<dbReference type="InterPro" id="IPR020867">
    <property type="entry name" value="THF_DH/CycHdrlase_CS"/>
</dbReference>
<comment type="function">
    <text evidence="12">Catalyzes the oxidation of 5,10-methylenetetrahydrofolate to 5,10-methenyltetrahydrofolate and then the hydrolysis of 5,10-methenyltetrahydrofolate to 10-formyltetrahydrofolate.</text>
</comment>
<dbReference type="EMBL" id="DQWQ01000013">
    <property type="protein sequence ID" value="HDD35214.1"/>
    <property type="molecule type" value="Genomic_DNA"/>
</dbReference>
<keyword evidence="4 12" id="KW-0028">Amino-acid biosynthesis</keyword>
<dbReference type="GO" id="GO:0009086">
    <property type="term" value="P:methionine biosynthetic process"/>
    <property type="evidence" value="ECO:0007669"/>
    <property type="project" value="UniProtKB-KW"/>
</dbReference>
<dbReference type="NCBIfam" id="NF010783">
    <property type="entry name" value="PRK14186.1"/>
    <property type="match status" value="1"/>
</dbReference>
<dbReference type="PANTHER" id="PTHR48099">
    <property type="entry name" value="C-1-TETRAHYDROFOLATE SYNTHASE, CYTOPLASMIC-RELATED"/>
    <property type="match status" value="1"/>
</dbReference>
<dbReference type="EC" id="3.5.4.9" evidence="12"/>
<feature type="binding site" evidence="12">
    <location>
        <begin position="165"/>
        <end position="167"/>
    </location>
    <ligand>
        <name>NADP(+)</name>
        <dbReference type="ChEBI" id="CHEBI:58349"/>
    </ligand>
</feature>
<dbReference type="UniPathway" id="UPA00193"/>
<dbReference type="EC" id="1.5.1.5" evidence="12"/>
<feature type="domain" description="Tetrahydrofolate dehydrogenase/cyclohydrolase NAD(P)-binding" evidence="14">
    <location>
        <begin position="139"/>
        <end position="283"/>
    </location>
</feature>
<keyword evidence="8 12" id="KW-0560">Oxidoreductase</keyword>
<keyword evidence="5 12" id="KW-0658">Purine biosynthesis</keyword>
<evidence type="ECO:0000259" key="14">
    <source>
        <dbReference type="Pfam" id="PF02882"/>
    </source>
</evidence>
<feature type="binding site" evidence="12">
    <location>
        <position position="234"/>
    </location>
    <ligand>
        <name>NADP(+)</name>
        <dbReference type="ChEBI" id="CHEBI:58349"/>
    </ligand>
</feature>
<evidence type="ECO:0000256" key="12">
    <source>
        <dbReference type="HAMAP-Rule" id="MF_01576"/>
    </source>
</evidence>
<comment type="caution">
    <text evidence="12">Lacks conserved residue(s) required for the propagation of feature annotation.</text>
</comment>
<name>A0A7V0I9L1_DESA2</name>
<evidence type="ECO:0000256" key="4">
    <source>
        <dbReference type="ARBA" id="ARBA00022605"/>
    </source>
</evidence>
<feature type="domain" description="Tetrahydrofolate dehydrogenase/cyclohydrolase catalytic" evidence="13">
    <location>
        <begin position="5"/>
        <end position="120"/>
    </location>
</feature>
<comment type="catalytic activity">
    <reaction evidence="12">
        <text>(6R)-5,10-methylene-5,6,7,8-tetrahydrofolate + NADP(+) = (6R)-5,10-methenyltetrahydrofolate + NADPH</text>
        <dbReference type="Rhea" id="RHEA:22812"/>
        <dbReference type="ChEBI" id="CHEBI:15636"/>
        <dbReference type="ChEBI" id="CHEBI:57455"/>
        <dbReference type="ChEBI" id="CHEBI:57783"/>
        <dbReference type="ChEBI" id="CHEBI:58349"/>
        <dbReference type="EC" id="1.5.1.5"/>
    </reaction>
</comment>
<organism evidence="15">
    <name type="scientific">Desulfofervidus auxilii</name>
    <dbReference type="NCBI Taxonomy" id="1621989"/>
    <lineage>
        <taxon>Bacteria</taxon>
        <taxon>Pseudomonadati</taxon>
        <taxon>Thermodesulfobacteriota</taxon>
        <taxon>Candidatus Desulfofervidia</taxon>
        <taxon>Candidatus Desulfofervidales</taxon>
        <taxon>Candidatus Desulfofervidaceae</taxon>
        <taxon>Candidatus Desulfofervidus</taxon>
    </lineage>
</organism>
<dbReference type="Proteomes" id="UP000885706">
    <property type="component" value="Unassembled WGS sequence"/>
</dbReference>
<accession>A0A7V0I9L1</accession>